<evidence type="ECO:0000256" key="3">
    <source>
        <dbReference type="ARBA" id="ARBA00010821"/>
    </source>
</evidence>
<comment type="similarity">
    <text evidence="3">Belongs to the MCRIP family.</text>
</comment>
<dbReference type="GO" id="GO:0010494">
    <property type="term" value="C:cytoplasmic stress granule"/>
    <property type="evidence" value="ECO:0007669"/>
    <property type="project" value="UniProtKB-SubCell"/>
</dbReference>
<keyword evidence="4" id="KW-0963">Cytoplasm</keyword>
<dbReference type="eggNOG" id="ENOG502T776">
    <property type="taxonomic scope" value="Eukaryota"/>
</dbReference>
<comment type="subcellular location">
    <subcellularLocation>
        <location evidence="2">Cytoplasm</location>
        <location evidence="2">Stress granule</location>
    </subcellularLocation>
    <subcellularLocation>
        <location evidence="1">Nucleus</location>
    </subcellularLocation>
</comment>
<organism>
    <name type="scientific">Branchiostoma floridae</name>
    <name type="common">Florida lancelet</name>
    <name type="synonym">Amphioxus</name>
    <dbReference type="NCBI Taxonomy" id="7739"/>
    <lineage>
        <taxon>Eukaryota</taxon>
        <taxon>Metazoa</taxon>
        <taxon>Chordata</taxon>
        <taxon>Cephalochordata</taxon>
        <taxon>Leptocardii</taxon>
        <taxon>Amphioxiformes</taxon>
        <taxon>Branchiostomatidae</taxon>
        <taxon>Branchiostoma</taxon>
    </lineage>
</organism>
<evidence type="ECO:0000256" key="6">
    <source>
        <dbReference type="SAM" id="MobiDB-lite"/>
    </source>
</evidence>
<evidence type="ECO:0000256" key="2">
    <source>
        <dbReference type="ARBA" id="ARBA00004210"/>
    </source>
</evidence>
<feature type="compositionally biased region" description="Polar residues" evidence="6">
    <location>
        <begin position="19"/>
        <end position="32"/>
    </location>
</feature>
<evidence type="ECO:0000313" key="7">
    <source>
        <dbReference type="EMBL" id="EEN51566.1"/>
    </source>
</evidence>
<keyword evidence="5" id="KW-0539">Nucleus</keyword>
<gene>
    <name evidence="7" type="ORF">BRAFLDRAFT_117483</name>
</gene>
<name>C3Z6X0_BRAFL</name>
<proteinExistence type="inferred from homology"/>
<evidence type="ECO:0000256" key="1">
    <source>
        <dbReference type="ARBA" id="ARBA00004123"/>
    </source>
</evidence>
<reference evidence="7" key="1">
    <citation type="journal article" date="2008" name="Nature">
        <title>The amphioxus genome and the evolution of the chordate karyotype.</title>
        <authorList>
            <consortium name="US DOE Joint Genome Institute (JGI-PGF)"/>
            <person name="Putnam N.H."/>
            <person name="Butts T."/>
            <person name="Ferrier D.E.K."/>
            <person name="Furlong R.F."/>
            <person name="Hellsten U."/>
            <person name="Kawashima T."/>
            <person name="Robinson-Rechavi M."/>
            <person name="Shoguchi E."/>
            <person name="Terry A."/>
            <person name="Yu J.-K."/>
            <person name="Benito-Gutierrez E.L."/>
            <person name="Dubchak I."/>
            <person name="Garcia-Fernandez J."/>
            <person name="Gibson-Brown J.J."/>
            <person name="Grigoriev I.V."/>
            <person name="Horton A.C."/>
            <person name="de Jong P.J."/>
            <person name="Jurka J."/>
            <person name="Kapitonov V.V."/>
            <person name="Kohara Y."/>
            <person name="Kuroki Y."/>
            <person name="Lindquist E."/>
            <person name="Lucas S."/>
            <person name="Osoegawa K."/>
            <person name="Pennacchio L.A."/>
            <person name="Salamov A.A."/>
            <person name="Satou Y."/>
            <person name="Sauka-Spengler T."/>
            <person name="Schmutz J."/>
            <person name="Shin-I T."/>
            <person name="Toyoda A."/>
            <person name="Bronner-Fraser M."/>
            <person name="Fujiyama A."/>
            <person name="Holland L.Z."/>
            <person name="Holland P.W.H."/>
            <person name="Satoh N."/>
            <person name="Rokhsar D.S."/>
        </authorList>
    </citation>
    <scope>NUCLEOTIDE SEQUENCE [LARGE SCALE GENOMIC DNA]</scope>
    <source>
        <strain evidence="7">S238N-H82</strain>
        <tissue evidence="7">Testes</tissue>
    </source>
</reference>
<dbReference type="AlphaFoldDB" id="C3Z6X0"/>
<evidence type="ECO:0000256" key="4">
    <source>
        <dbReference type="ARBA" id="ARBA00022490"/>
    </source>
</evidence>
<sequence length="158" mass="18528">MYTVSRGPSKLAAQRRRGPTQNLEKVSPTSPTFKDENWNAIKMSSPRPVFTPVNGKKKERTVSPVHQQDQTPEHQYNIRYLYDIWRRVEREEQEDRDKNHGTKYYVESEKSNPALENPARAIILFVEWLSIPNEYDNKENLEYCSFIARLPKKLTGMG</sequence>
<dbReference type="Pfam" id="PF14799">
    <property type="entry name" value="FAM195"/>
    <property type="match status" value="1"/>
</dbReference>
<dbReference type="GO" id="GO:0005634">
    <property type="term" value="C:nucleus"/>
    <property type="evidence" value="ECO:0007669"/>
    <property type="project" value="UniProtKB-SubCell"/>
</dbReference>
<accession>C3Z6X0</accession>
<evidence type="ECO:0000256" key="5">
    <source>
        <dbReference type="ARBA" id="ARBA00023242"/>
    </source>
</evidence>
<dbReference type="EMBL" id="GG666590">
    <property type="protein sequence ID" value="EEN51566.1"/>
    <property type="molecule type" value="Genomic_DNA"/>
</dbReference>
<dbReference type="InParanoid" id="C3Z6X0"/>
<dbReference type="STRING" id="7739.C3Z6X0"/>
<feature type="region of interest" description="Disordered" evidence="6">
    <location>
        <begin position="1"/>
        <end position="72"/>
    </location>
</feature>
<protein>
    <submittedName>
        <fullName evidence="7">Uncharacterized protein</fullName>
    </submittedName>
</protein>
<dbReference type="InterPro" id="IPR029428">
    <property type="entry name" value="MCRIP"/>
</dbReference>